<dbReference type="PANTHER" id="PTHR42840:SF3">
    <property type="entry name" value="BINDING ROSSMANN FOLD OXIDOREDUCTASE, PUTATIVE (AFU_ORTHOLOGUE AFUA_2G10240)-RELATED"/>
    <property type="match status" value="1"/>
</dbReference>
<dbReference type="Proteomes" id="UP001565242">
    <property type="component" value="Unassembled WGS sequence"/>
</dbReference>
<dbReference type="Gene3D" id="3.30.360.10">
    <property type="entry name" value="Dihydrodipicolinate Reductase, domain 2"/>
    <property type="match status" value="1"/>
</dbReference>
<proteinExistence type="inferred from homology"/>
<dbReference type="SUPFAM" id="SSF51735">
    <property type="entry name" value="NAD(P)-binding Rossmann-fold domains"/>
    <property type="match status" value="1"/>
</dbReference>
<evidence type="ECO:0000313" key="6">
    <source>
        <dbReference type="Proteomes" id="UP001565242"/>
    </source>
</evidence>
<sequence>MSTINIAIIGLGRLGMCHAEHVASMPKVKLKAAFALDDEQLDLAHSRFGAKPYKDWRMMINQENLDAIIIAAPTAFHPEITIYAIEHGLNVFCEKPMGIDMEEIEQMVTTIKSRPEQIFQLGFMRRFDPSYQEAKRMVISQELGDILYMRGYGIDPFKNLKSFVNYAGSNDSGGIFLDMTIHDIDLVRWIVGKEPVEVYAVGNSLAAPELQKMGEFETGVANLRFDNDMVATLVAGRTAAHGNHVEFEIMGSKGWIRVGQEASPYYTTLFTDKGIVRPCMQSFPERFSEAFKAELQAFIYAVSSGKPNTVAAEVEDGRAASKIARACQESAKHHHIVKL</sequence>
<gene>
    <name evidence="5" type="ORF">AALM99_00535</name>
</gene>
<keyword evidence="2" id="KW-0560">Oxidoreductase</keyword>
<feature type="domain" description="Gfo/Idh/MocA-like oxidoreductase N-terminal" evidence="3">
    <location>
        <begin position="4"/>
        <end position="117"/>
    </location>
</feature>
<dbReference type="InterPro" id="IPR055170">
    <property type="entry name" value="GFO_IDH_MocA-like_dom"/>
</dbReference>
<evidence type="ECO:0000313" key="5">
    <source>
        <dbReference type="EMBL" id="MEY8536931.1"/>
    </source>
</evidence>
<keyword evidence="6" id="KW-1185">Reference proteome</keyword>
<dbReference type="InterPro" id="IPR000683">
    <property type="entry name" value="Gfo/Idh/MocA-like_OxRdtase_N"/>
</dbReference>
<reference evidence="5 6" key="1">
    <citation type="submission" date="2024-03" db="EMBL/GenBank/DDBJ databases">
        <title>Mouse gut bacterial collection (mGBC) of GemPharmatech.</title>
        <authorList>
            <person name="He Y."/>
            <person name="Dong L."/>
            <person name="Wu D."/>
            <person name="Gao X."/>
            <person name="Lin Z."/>
        </authorList>
    </citation>
    <scope>NUCLEOTIDE SEQUENCE [LARGE SCALE GENOMIC DNA]</scope>
    <source>
        <strain evidence="5 6">20-218</strain>
    </source>
</reference>
<evidence type="ECO:0000256" key="2">
    <source>
        <dbReference type="ARBA" id="ARBA00023002"/>
    </source>
</evidence>
<dbReference type="Gene3D" id="3.40.50.720">
    <property type="entry name" value="NAD(P)-binding Rossmann-like Domain"/>
    <property type="match status" value="1"/>
</dbReference>
<evidence type="ECO:0000256" key="1">
    <source>
        <dbReference type="ARBA" id="ARBA00010928"/>
    </source>
</evidence>
<dbReference type="Pfam" id="PF01408">
    <property type="entry name" value="GFO_IDH_MocA"/>
    <property type="match status" value="1"/>
</dbReference>
<dbReference type="PANTHER" id="PTHR42840">
    <property type="entry name" value="NAD(P)-BINDING ROSSMANN-FOLD SUPERFAMILY PROTEIN-RELATED"/>
    <property type="match status" value="1"/>
</dbReference>
<dbReference type="Pfam" id="PF22725">
    <property type="entry name" value="GFO_IDH_MocA_C3"/>
    <property type="match status" value="1"/>
</dbReference>
<evidence type="ECO:0000259" key="3">
    <source>
        <dbReference type="Pfam" id="PF01408"/>
    </source>
</evidence>
<feature type="domain" description="GFO/IDH/MocA-like oxidoreductase" evidence="4">
    <location>
        <begin position="131"/>
        <end position="257"/>
    </location>
</feature>
<dbReference type="EMBL" id="JBCLSQ010000001">
    <property type="protein sequence ID" value="MEY8536931.1"/>
    <property type="molecule type" value="Genomic_DNA"/>
</dbReference>
<name>A0ABV4D591_9LACT</name>
<organism evidence="5 6">
    <name type="scientific">Lactococcus muris</name>
    <dbReference type="NCBI Taxonomy" id="2941330"/>
    <lineage>
        <taxon>Bacteria</taxon>
        <taxon>Bacillati</taxon>
        <taxon>Bacillota</taxon>
        <taxon>Bacilli</taxon>
        <taxon>Lactobacillales</taxon>
        <taxon>Streptococcaceae</taxon>
        <taxon>Lactococcus</taxon>
    </lineage>
</organism>
<comment type="caution">
    <text evidence="5">The sequence shown here is derived from an EMBL/GenBank/DDBJ whole genome shotgun (WGS) entry which is preliminary data.</text>
</comment>
<protein>
    <submittedName>
        <fullName evidence="5">Gfo/Idh/MocA family oxidoreductase</fullName>
    </submittedName>
</protein>
<dbReference type="InterPro" id="IPR036291">
    <property type="entry name" value="NAD(P)-bd_dom_sf"/>
</dbReference>
<dbReference type="RefSeq" id="WP_202230808.1">
    <property type="nucleotide sequence ID" value="NZ_JBCLSQ010000001.1"/>
</dbReference>
<comment type="similarity">
    <text evidence="1">Belongs to the Gfo/Idh/MocA family.</text>
</comment>
<accession>A0ABV4D591</accession>
<evidence type="ECO:0000259" key="4">
    <source>
        <dbReference type="Pfam" id="PF22725"/>
    </source>
</evidence>
<dbReference type="SUPFAM" id="SSF55347">
    <property type="entry name" value="Glyceraldehyde-3-phosphate dehydrogenase-like, C-terminal domain"/>
    <property type="match status" value="1"/>
</dbReference>